<evidence type="ECO:0000256" key="8">
    <source>
        <dbReference type="ARBA" id="ARBA00023180"/>
    </source>
</evidence>
<keyword evidence="11" id="KW-1185">Reference proteome</keyword>
<reference evidence="10" key="3">
    <citation type="submission" date="2025-09" db="UniProtKB">
        <authorList>
            <consortium name="Ensembl"/>
        </authorList>
    </citation>
    <scope>IDENTIFICATION</scope>
</reference>
<dbReference type="GO" id="GO:0042562">
    <property type="term" value="F:hormone binding"/>
    <property type="evidence" value="ECO:0007669"/>
    <property type="project" value="TreeGrafter"/>
</dbReference>
<dbReference type="GO" id="GO:0016324">
    <property type="term" value="C:apical plasma membrane"/>
    <property type="evidence" value="ECO:0007669"/>
    <property type="project" value="TreeGrafter"/>
</dbReference>
<keyword evidence="4" id="KW-1133">Transmembrane helix</keyword>
<proteinExistence type="predicted"/>
<dbReference type="STRING" id="64144.ENSATEP00000031162"/>
<evidence type="ECO:0000313" key="10">
    <source>
        <dbReference type="Ensembl" id="ENSATEP00000031162.2"/>
    </source>
</evidence>
<reference evidence="10" key="2">
    <citation type="submission" date="2025-08" db="UniProtKB">
        <authorList>
            <consortium name="Ensembl"/>
        </authorList>
    </citation>
    <scope>IDENTIFICATION</scope>
</reference>
<dbReference type="GO" id="GO:0006898">
    <property type="term" value="P:receptor-mediated endocytosis"/>
    <property type="evidence" value="ECO:0007669"/>
    <property type="project" value="TreeGrafter"/>
</dbReference>
<dbReference type="Pfam" id="PF00057">
    <property type="entry name" value="Ldl_recept_a"/>
    <property type="match status" value="2"/>
</dbReference>
<organism evidence="10 11">
    <name type="scientific">Anabas testudineus</name>
    <name type="common">Climbing perch</name>
    <name type="synonym">Anthias testudineus</name>
    <dbReference type="NCBI Taxonomy" id="64144"/>
    <lineage>
        <taxon>Eukaryota</taxon>
        <taxon>Metazoa</taxon>
        <taxon>Chordata</taxon>
        <taxon>Craniata</taxon>
        <taxon>Vertebrata</taxon>
        <taxon>Euteleostomi</taxon>
        <taxon>Actinopterygii</taxon>
        <taxon>Neopterygii</taxon>
        <taxon>Teleostei</taxon>
        <taxon>Neoteleostei</taxon>
        <taxon>Acanthomorphata</taxon>
        <taxon>Anabantaria</taxon>
        <taxon>Anabantiformes</taxon>
        <taxon>Anabantoidei</taxon>
        <taxon>Anabantidae</taxon>
        <taxon>Anabas</taxon>
    </lineage>
</organism>
<dbReference type="PROSITE" id="PS50068">
    <property type="entry name" value="LDLRA_2"/>
    <property type="match status" value="2"/>
</dbReference>
<dbReference type="PANTHER" id="PTHR22722">
    <property type="entry name" value="LOW-DENSITY LIPOPROTEIN RECEPTOR-RELATED PROTEIN 2-RELATED"/>
    <property type="match status" value="1"/>
</dbReference>
<evidence type="ECO:0000256" key="7">
    <source>
        <dbReference type="ARBA" id="ARBA00023170"/>
    </source>
</evidence>
<dbReference type="InterPro" id="IPR023415">
    <property type="entry name" value="LDLR_class-A_CS"/>
</dbReference>
<dbReference type="PANTHER" id="PTHR22722:SF15">
    <property type="entry name" value="LOW-DENSITY LIPOPROTEIN RECEPTOR-RELATED"/>
    <property type="match status" value="1"/>
</dbReference>
<dbReference type="AlphaFoldDB" id="A0A3Q1J8B3"/>
<evidence type="ECO:0000256" key="6">
    <source>
        <dbReference type="ARBA" id="ARBA00023157"/>
    </source>
</evidence>
<evidence type="ECO:0000256" key="1">
    <source>
        <dbReference type="ARBA" id="ARBA00004167"/>
    </source>
</evidence>
<dbReference type="InterPro" id="IPR051221">
    <property type="entry name" value="LDLR-related"/>
</dbReference>
<keyword evidence="2" id="KW-0812">Transmembrane</keyword>
<dbReference type="SUPFAM" id="SSF57424">
    <property type="entry name" value="LDL receptor-like module"/>
    <property type="match status" value="2"/>
</dbReference>
<name>A0A3Q1J8B3_ANATE</name>
<dbReference type="OrthoDB" id="9990982at2759"/>
<evidence type="ECO:0000313" key="11">
    <source>
        <dbReference type="Proteomes" id="UP000265040"/>
    </source>
</evidence>
<dbReference type="Proteomes" id="UP000265040">
    <property type="component" value="Chromosome 22"/>
</dbReference>
<keyword evidence="6 9" id="KW-1015">Disulfide bond</keyword>
<comment type="caution">
    <text evidence="9">Lacks conserved residue(s) required for the propagation of feature annotation.</text>
</comment>
<dbReference type="CDD" id="cd00112">
    <property type="entry name" value="LDLa"/>
    <property type="match status" value="2"/>
</dbReference>
<dbReference type="InterPro" id="IPR036055">
    <property type="entry name" value="LDL_receptor-like_sf"/>
</dbReference>
<dbReference type="GeneTree" id="ENSGT00940000181550"/>
<sequence length="142" mass="15456">HHTDYVMVLSSCILSKVTNCLPFLSWCPFSSLPTLPGFSECPPGQLPCVDTVGCVNASARCDGQSQCPTGSDEENCTAIKGCLDSDWTCQNHICIPKELHCNGQNDCMDNSDEEDCGEEQGRLHVVPQETECQSDSLVQNKV</sequence>
<feature type="disulfide bond" evidence="9">
    <location>
        <begin position="89"/>
        <end position="107"/>
    </location>
</feature>
<keyword evidence="5" id="KW-0472">Membrane</keyword>
<dbReference type="SMART" id="SM00192">
    <property type="entry name" value="LDLa"/>
    <property type="match status" value="2"/>
</dbReference>
<feature type="disulfide bond" evidence="9">
    <location>
        <begin position="82"/>
        <end position="94"/>
    </location>
</feature>
<evidence type="ECO:0000256" key="3">
    <source>
        <dbReference type="ARBA" id="ARBA00022737"/>
    </source>
</evidence>
<evidence type="ECO:0000256" key="4">
    <source>
        <dbReference type="ARBA" id="ARBA00022989"/>
    </source>
</evidence>
<evidence type="ECO:0000256" key="9">
    <source>
        <dbReference type="PROSITE-ProRule" id="PRU00124"/>
    </source>
</evidence>
<dbReference type="GO" id="GO:0043235">
    <property type="term" value="C:receptor complex"/>
    <property type="evidence" value="ECO:0007669"/>
    <property type="project" value="TreeGrafter"/>
</dbReference>
<keyword evidence="3" id="KW-0677">Repeat</keyword>
<evidence type="ECO:0000256" key="2">
    <source>
        <dbReference type="ARBA" id="ARBA00022692"/>
    </source>
</evidence>
<keyword evidence="7" id="KW-0675">Receptor</keyword>
<feature type="disulfide bond" evidence="9">
    <location>
        <begin position="101"/>
        <end position="116"/>
    </location>
</feature>
<comment type="subcellular location">
    <subcellularLocation>
        <location evidence="1">Membrane</location>
        <topology evidence="1">Single-pass membrane protein</topology>
    </subcellularLocation>
</comment>
<feature type="disulfide bond" evidence="9">
    <location>
        <begin position="61"/>
        <end position="76"/>
    </location>
</feature>
<dbReference type="PRINTS" id="PR00261">
    <property type="entry name" value="LDLRECEPTOR"/>
</dbReference>
<protein>
    <submittedName>
        <fullName evidence="10">Uncharacterized protein</fullName>
    </submittedName>
</protein>
<dbReference type="InterPro" id="IPR002172">
    <property type="entry name" value="LDrepeatLR_classA_rpt"/>
</dbReference>
<dbReference type="Ensembl" id="ENSATET00000031625.2">
    <property type="protein sequence ID" value="ENSATEP00000031162.2"/>
    <property type="gene ID" value="ENSATEG00000021486.2"/>
</dbReference>
<dbReference type="InParanoid" id="A0A3Q1J8B3"/>
<keyword evidence="8" id="KW-0325">Glycoprotein</keyword>
<accession>A0A3Q1J8B3</accession>
<reference evidence="10" key="1">
    <citation type="submission" date="2021-04" db="EMBL/GenBank/DDBJ databases">
        <authorList>
            <consortium name="Wellcome Sanger Institute Data Sharing"/>
        </authorList>
    </citation>
    <scope>NUCLEOTIDE SEQUENCE [LARGE SCALE GENOMIC DNA]</scope>
</reference>
<evidence type="ECO:0000256" key="5">
    <source>
        <dbReference type="ARBA" id="ARBA00023136"/>
    </source>
</evidence>
<dbReference type="PROSITE" id="PS01209">
    <property type="entry name" value="LDLRA_1"/>
    <property type="match status" value="1"/>
</dbReference>
<dbReference type="Gene3D" id="4.10.400.10">
    <property type="entry name" value="Low-density Lipoprotein Receptor"/>
    <property type="match status" value="2"/>
</dbReference>